<dbReference type="AlphaFoldDB" id="A0A1V4SSE2"/>
<gene>
    <name evidence="3" type="ORF">CLTHE_28990</name>
    <name evidence="4" type="ORF">CLTHE_29740</name>
</gene>
<keyword evidence="2" id="KW-0472">Membrane</keyword>
<dbReference type="OrthoDB" id="1952449at2"/>
<evidence type="ECO:0000313" key="5">
    <source>
        <dbReference type="Proteomes" id="UP000191448"/>
    </source>
</evidence>
<keyword evidence="2" id="KW-0812">Transmembrane</keyword>
<evidence type="ECO:0000256" key="1">
    <source>
        <dbReference type="SAM" id="MobiDB-lite"/>
    </source>
</evidence>
<comment type="caution">
    <text evidence="4">The sequence shown here is derived from an EMBL/GenBank/DDBJ whole genome shotgun (WGS) entry which is preliminary data.</text>
</comment>
<dbReference type="Proteomes" id="UP000191448">
    <property type="component" value="Unassembled WGS sequence"/>
</dbReference>
<evidence type="ECO:0000313" key="4">
    <source>
        <dbReference type="EMBL" id="OPX46157.1"/>
    </source>
</evidence>
<protein>
    <submittedName>
        <fullName evidence="4">Uncharacterized protein</fullName>
    </submittedName>
</protein>
<proteinExistence type="predicted"/>
<sequence>MAKPSIFSKDYEKKMKKRRLKILISIIVVIFIALGLFYQFKLKGMDFNQIVNNLQAWANNDSVSNEHQPVKNNQTQKEEAKNTVEEQKPSAPVDSNLEFKLLDNEVVKFKVQEQDGNKTFLNIETKGFYSNISPNKKEAVVEDENQNMFLVNINGEVKNITKAEYVSRRGDKYPKDAMIQKEKNSGVNYLWGVNPTFIDDDTIVYISNLPYFGASAKNKYLWIYNIKNSTYKAIWNSASNDLEILGANEGKNNINVKVGNVEYILDNQGKLFKE</sequence>
<keyword evidence="2" id="KW-1133">Transmembrane helix</keyword>
<feature type="compositionally biased region" description="Polar residues" evidence="1">
    <location>
        <begin position="63"/>
        <end position="75"/>
    </location>
</feature>
<reference evidence="4 5" key="1">
    <citation type="submission" date="2016-02" db="EMBL/GenBank/DDBJ databases">
        <title>Genome sequence of Clostridium thermobutyricum DSM 4928.</title>
        <authorList>
            <person name="Poehlein A."/>
            <person name="Daniel R."/>
        </authorList>
    </citation>
    <scope>NUCLEOTIDE SEQUENCE [LARGE SCALE GENOMIC DNA]</scope>
    <source>
        <strain evidence="4 5">DSM 4928</strain>
    </source>
</reference>
<feature type="compositionally biased region" description="Basic and acidic residues" evidence="1">
    <location>
        <begin position="76"/>
        <end position="88"/>
    </location>
</feature>
<evidence type="ECO:0000313" key="3">
    <source>
        <dbReference type="EMBL" id="OPX46082.1"/>
    </source>
</evidence>
<dbReference type="EMBL" id="LTAY01000092">
    <property type="protein sequence ID" value="OPX46082.1"/>
    <property type="molecule type" value="Genomic_DNA"/>
</dbReference>
<dbReference type="RefSeq" id="WP_080024075.1">
    <property type="nucleotide sequence ID" value="NZ_LTAY01000092.1"/>
</dbReference>
<evidence type="ECO:0000256" key="2">
    <source>
        <dbReference type="SAM" id="Phobius"/>
    </source>
</evidence>
<name>A0A1V4SSE2_9CLOT</name>
<feature type="transmembrane region" description="Helical" evidence="2">
    <location>
        <begin position="20"/>
        <end position="40"/>
    </location>
</feature>
<feature type="region of interest" description="Disordered" evidence="1">
    <location>
        <begin position="63"/>
        <end position="89"/>
    </location>
</feature>
<organism evidence="4 5">
    <name type="scientific">Clostridium thermobutyricum DSM 4928</name>
    <dbReference type="NCBI Taxonomy" id="1121339"/>
    <lineage>
        <taxon>Bacteria</taxon>
        <taxon>Bacillati</taxon>
        <taxon>Bacillota</taxon>
        <taxon>Clostridia</taxon>
        <taxon>Eubacteriales</taxon>
        <taxon>Clostridiaceae</taxon>
        <taxon>Clostridium</taxon>
    </lineage>
</organism>
<dbReference type="EMBL" id="LTAY01000092">
    <property type="protein sequence ID" value="OPX46157.1"/>
    <property type="molecule type" value="Genomic_DNA"/>
</dbReference>
<accession>A0A1V4SSE2</accession>